<dbReference type="SUPFAM" id="SSF88659">
    <property type="entry name" value="Sigma3 and sigma4 domains of RNA polymerase sigma factors"/>
    <property type="match status" value="1"/>
</dbReference>
<keyword evidence="5" id="KW-1185">Reference proteome</keyword>
<proteinExistence type="predicted"/>
<dbReference type="SUPFAM" id="SSF88946">
    <property type="entry name" value="Sigma2 domain of RNA polymerase sigma factors"/>
    <property type="match status" value="1"/>
</dbReference>
<dbReference type="InterPro" id="IPR013324">
    <property type="entry name" value="RNA_pol_sigma_r3/r4-like"/>
</dbReference>
<name>A0A540WS96_9BACT</name>
<dbReference type="InterPro" id="IPR013249">
    <property type="entry name" value="RNA_pol_sigma70_r4_t2"/>
</dbReference>
<reference evidence="4 5" key="1">
    <citation type="submission" date="2019-06" db="EMBL/GenBank/DDBJ databases">
        <authorList>
            <person name="Livingstone P."/>
            <person name="Whitworth D."/>
        </authorList>
    </citation>
    <scope>NUCLEOTIDE SEQUENCE [LARGE SCALE GENOMIC DNA]</scope>
    <source>
        <strain evidence="4 5">AM401</strain>
    </source>
</reference>
<dbReference type="InterPro" id="IPR014284">
    <property type="entry name" value="RNA_pol_sigma-70_dom"/>
</dbReference>
<sequence length="319" mass="34913">MADQEHGALARAAREHERYLWGLCYRMTGVAADADELVQETFARALTSPPERHEELRPWLTRVAVNLSRDALRRRRREGYIGPWLPSPLETGDEEVPPAVEARLPGGGSTEGRYELLESVSFAFLLSLEALTPKQRAVLLLRDVFDSTVHEVAEALGMTEANVKVVHHRARAAMAAYDGARCLPTKDLQQRTRAALEGFLGALLAGDVAAAEALLAHDVLTLTDGRGEVRAAHVPLVGPKRVLTFLTRLMEQRGTPLAVELQWLNGLPALVLVYPPGKDPLLATRAVVRVELGADGRIAHIHSVLTQRKLSGVRMPTPA</sequence>
<feature type="domain" description="RNA polymerase sigma factor 70 region 4 type 2" evidence="3">
    <location>
        <begin position="123"/>
        <end position="174"/>
    </location>
</feature>
<dbReference type="GO" id="GO:0006352">
    <property type="term" value="P:DNA-templated transcription initiation"/>
    <property type="evidence" value="ECO:0007669"/>
    <property type="project" value="InterPro"/>
</dbReference>
<feature type="domain" description="RNA polymerase sigma-70 region 2" evidence="2">
    <location>
        <begin position="14"/>
        <end position="77"/>
    </location>
</feature>
<gene>
    <name evidence="4" type="ORF">FJV41_32140</name>
</gene>
<dbReference type="Gene3D" id="3.10.450.50">
    <property type="match status" value="1"/>
</dbReference>
<organism evidence="4 5">
    <name type="scientific">Myxococcus llanfairpwllgwyngyllgogerychwyrndrobwllllantysiliogogogochensis</name>
    <dbReference type="NCBI Taxonomy" id="2590453"/>
    <lineage>
        <taxon>Bacteria</taxon>
        <taxon>Pseudomonadati</taxon>
        <taxon>Myxococcota</taxon>
        <taxon>Myxococcia</taxon>
        <taxon>Myxococcales</taxon>
        <taxon>Cystobacterineae</taxon>
        <taxon>Myxococcaceae</taxon>
        <taxon>Myxococcus</taxon>
    </lineage>
</organism>
<protein>
    <submittedName>
        <fullName evidence="4">Sigma-70 family RNA polymerase sigma factor</fullName>
    </submittedName>
</protein>
<evidence type="ECO:0000313" key="5">
    <source>
        <dbReference type="Proteomes" id="UP000315369"/>
    </source>
</evidence>
<evidence type="ECO:0000256" key="1">
    <source>
        <dbReference type="ARBA" id="ARBA00011344"/>
    </source>
</evidence>
<dbReference type="AlphaFoldDB" id="A0A540WS96"/>
<accession>A0A540WS96</accession>
<evidence type="ECO:0000259" key="3">
    <source>
        <dbReference type="Pfam" id="PF08281"/>
    </source>
</evidence>
<evidence type="ECO:0000313" key="4">
    <source>
        <dbReference type="EMBL" id="TQF11860.1"/>
    </source>
</evidence>
<dbReference type="GO" id="GO:0003677">
    <property type="term" value="F:DNA binding"/>
    <property type="evidence" value="ECO:0007669"/>
    <property type="project" value="InterPro"/>
</dbReference>
<dbReference type="InterPro" id="IPR013325">
    <property type="entry name" value="RNA_pol_sigma_r2"/>
</dbReference>
<comment type="caution">
    <text evidence="4">The sequence shown here is derived from an EMBL/GenBank/DDBJ whole genome shotgun (WGS) entry which is preliminary data.</text>
</comment>
<dbReference type="InterPro" id="IPR007627">
    <property type="entry name" value="RNA_pol_sigma70_r2"/>
</dbReference>
<dbReference type="SUPFAM" id="SSF54427">
    <property type="entry name" value="NTF2-like"/>
    <property type="match status" value="1"/>
</dbReference>
<evidence type="ECO:0000259" key="2">
    <source>
        <dbReference type="Pfam" id="PF04542"/>
    </source>
</evidence>
<dbReference type="PANTHER" id="PTHR30173">
    <property type="entry name" value="SIGMA 19 FACTOR"/>
    <property type="match status" value="1"/>
</dbReference>
<dbReference type="PANTHER" id="PTHR30173:SF36">
    <property type="entry name" value="ECF RNA POLYMERASE SIGMA FACTOR SIGJ"/>
    <property type="match status" value="1"/>
</dbReference>
<dbReference type="InterPro" id="IPR032710">
    <property type="entry name" value="NTF2-like_dom_sf"/>
</dbReference>
<dbReference type="Gene3D" id="1.10.1740.10">
    <property type="match status" value="1"/>
</dbReference>
<dbReference type="Pfam" id="PF04542">
    <property type="entry name" value="Sigma70_r2"/>
    <property type="match status" value="1"/>
</dbReference>
<dbReference type="InterPro" id="IPR036388">
    <property type="entry name" value="WH-like_DNA-bd_sf"/>
</dbReference>
<dbReference type="GO" id="GO:0016987">
    <property type="term" value="F:sigma factor activity"/>
    <property type="evidence" value="ECO:0007669"/>
    <property type="project" value="InterPro"/>
</dbReference>
<dbReference type="InterPro" id="IPR052704">
    <property type="entry name" value="ECF_Sigma-70_Domain"/>
</dbReference>
<dbReference type="OrthoDB" id="3211555at2"/>
<dbReference type="RefSeq" id="WP_141646418.1">
    <property type="nucleotide sequence ID" value="NZ_VIFM01000167.1"/>
</dbReference>
<dbReference type="Proteomes" id="UP000315369">
    <property type="component" value="Unassembled WGS sequence"/>
</dbReference>
<dbReference type="Pfam" id="PF08281">
    <property type="entry name" value="Sigma70_r4_2"/>
    <property type="match status" value="1"/>
</dbReference>
<dbReference type="NCBIfam" id="TIGR02937">
    <property type="entry name" value="sigma70-ECF"/>
    <property type="match status" value="1"/>
</dbReference>
<comment type="subunit">
    <text evidence="1">Interacts transiently with the RNA polymerase catalytic core formed by RpoA, RpoB, RpoC and RpoZ (2 alpha, 1 beta, 1 beta' and 1 omega subunit) to form the RNA polymerase holoenzyme that can initiate transcription.</text>
</comment>
<dbReference type="EMBL" id="VIFM01000167">
    <property type="protein sequence ID" value="TQF11860.1"/>
    <property type="molecule type" value="Genomic_DNA"/>
</dbReference>
<dbReference type="Gene3D" id="1.10.10.10">
    <property type="entry name" value="Winged helix-like DNA-binding domain superfamily/Winged helix DNA-binding domain"/>
    <property type="match status" value="1"/>
</dbReference>